<reference evidence="1 2" key="1">
    <citation type="submission" date="2016-11" db="EMBL/GenBank/DDBJ databases">
        <authorList>
            <person name="Jaros S."/>
            <person name="Januszkiewicz K."/>
            <person name="Wedrychowicz H."/>
        </authorList>
    </citation>
    <scope>NUCLEOTIDE SEQUENCE [LARGE SCALE GENOMIC DNA]</scope>
    <source>
        <strain evidence="1 2">DSM 15212</strain>
    </source>
</reference>
<name>A0A1M6NNL8_PARC5</name>
<proteinExistence type="predicted"/>
<keyword evidence="2" id="KW-1185">Reference proteome</keyword>
<gene>
    <name evidence="1" type="ORF">SAMN02745912_01791</name>
</gene>
<accession>A0A1M6NNL8</accession>
<dbReference type="EMBL" id="FRAG01000018">
    <property type="protein sequence ID" value="SHJ97273.1"/>
    <property type="molecule type" value="Genomic_DNA"/>
</dbReference>
<evidence type="ECO:0000313" key="1">
    <source>
        <dbReference type="EMBL" id="SHJ97273.1"/>
    </source>
</evidence>
<dbReference type="AlphaFoldDB" id="A0A1M6NNL8"/>
<evidence type="ECO:0000313" key="2">
    <source>
        <dbReference type="Proteomes" id="UP000184465"/>
    </source>
</evidence>
<sequence length="40" mass="4903">MIKFIKYEKRLLIIKDGRTQKFVEQICIQTNINIRDEICF</sequence>
<protein>
    <submittedName>
        <fullName evidence="1">Uncharacterized protein</fullName>
    </submittedName>
</protein>
<dbReference type="Proteomes" id="UP000184465">
    <property type="component" value="Unassembled WGS sequence"/>
</dbReference>
<dbReference type="RefSeq" id="WP_278247813.1">
    <property type="nucleotide sequence ID" value="NZ_FRAG01000018.1"/>
</dbReference>
<organism evidence="1 2">
    <name type="scientific">Paramaledivibacter caminithermalis (strain DSM 15212 / CIP 107654 / DViRD3)</name>
    <name type="common">Clostridium caminithermale</name>
    <dbReference type="NCBI Taxonomy" id="1121301"/>
    <lineage>
        <taxon>Bacteria</taxon>
        <taxon>Bacillati</taxon>
        <taxon>Bacillota</taxon>
        <taxon>Clostridia</taxon>
        <taxon>Peptostreptococcales</taxon>
        <taxon>Caminicellaceae</taxon>
        <taxon>Paramaledivibacter</taxon>
    </lineage>
</organism>